<evidence type="ECO:0000256" key="1">
    <source>
        <dbReference type="SAM" id="Coils"/>
    </source>
</evidence>
<feature type="compositionally biased region" description="Low complexity" evidence="2">
    <location>
        <begin position="238"/>
        <end position="247"/>
    </location>
</feature>
<evidence type="ECO:0000313" key="3">
    <source>
        <dbReference type="EMBL" id="KAL2270464.1"/>
    </source>
</evidence>
<feature type="region of interest" description="Disordered" evidence="2">
    <location>
        <begin position="562"/>
        <end position="642"/>
    </location>
</feature>
<feature type="compositionally biased region" description="Basic and acidic residues" evidence="2">
    <location>
        <begin position="633"/>
        <end position="642"/>
    </location>
</feature>
<feature type="compositionally biased region" description="Acidic residues" evidence="2">
    <location>
        <begin position="579"/>
        <end position="588"/>
    </location>
</feature>
<protein>
    <recommendedName>
        <fullName evidence="5">Erythromycin esterase</fullName>
    </recommendedName>
</protein>
<name>A0ABR4DM51_9PEZI</name>
<evidence type="ECO:0000313" key="4">
    <source>
        <dbReference type="Proteomes" id="UP001600064"/>
    </source>
</evidence>
<feature type="compositionally biased region" description="Low complexity" evidence="2">
    <location>
        <begin position="387"/>
        <end position="408"/>
    </location>
</feature>
<dbReference type="Proteomes" id="UP001600064">
    <property type="component" value="Unassembled WGS sequence"/>
</dbReference>
<keyword evidence="1" id="KW-0175">Coiled coil</keyword>
<sequence length="738" mass="77567">MVRRSQRLASKYKASETPPAEEKQPLPPPPSVSEPKDSPAEGPAEANAIRPPEPKTPGRSSPIKPPMSEMHPSKVHPTMGAPSSAQRLGFTDIKPTAGRSDLPSAIQATPSRITVPSSDFTFRSAHRPLAVEALSEEAQKMMAEIREQAKNLKEVVRTEMEQEALQDASARSMAQAKKQGGRFSAAHQAEFDKMESIANHPSAFRLQKNRTTPQTAGVKRSQSKANLDEPDAPCSKTPASAAQPKRPAAAEEKATGAKRARQTIDDDVSSKRPGSRDGTTSIPAPKPTPRPAGQIPRPKPAFASLMTPTKSSLAKTCGAKTPSQSTLARSPSKAAALSGIPRATATPNPPGTSTSTSTKEPAARQILSPRSRLAQLKEKFLSTKADAPQAKSAPALPSALASKTPAPARVHKETLPVPMTTPGRKLAKRVTFTPDTKRAAVDPKSPSPVKSCIPQIKKRVPGGAVHYPLLDGILAESAESAEPTVSYPDLSSKLPQQALPEPRVPSFKADSAEASVPSEFTFRSDHTISFGSPAKSFGAHPGQASVRVVRPSMHPVETAAASAVMPGSFPGSANSSGADADDEADADKENEAPTAPTTAQKKERTAFLALPHGMSTKKRNRVSTDEEEAEQEAAERASKKLRRELVPEGEALLAPRLVAAAKAARAAGATGTAAANGAGAGSSVPVKKVVASSSTGGIAASPRRLQMPGHMPATPSPMKKRGISWSRLNLLAQPKLRK</sequence>
<accession>A0ABR4DM51</accession>
<feature type="region of interest" description="Disordered" evidence="2">
    <location>
        <begin position="1"/>
        <end position="109"/>
    </location>
</feature>
<feature type="region of interest" description="Disordered" evidence="2">
    <location>
        <begin position="168"/>
        <end position="454"/>
    </location>
</feature>
<dbReference type="GeneID" id="98123585"/>
<gene>
    <name evidence="3" type="ORF">VTJ83DRAFT_2648</name>
</gene>
<dbReference type="RefSeq" id="XP_070869188.1">
    <property type="nucleotide sequence ID" value="XM_071008941.1"/>
</dbReference>
<proteinExistence type="predicted"/>
<organism evidence="3 4">
    <name type="scientific">Remersonia thermophila</name>
    <dbReference type="NCBI Taxonomy" id="72144"/>
    <lineage>
        <taxon>Eukaryota</taxon>
        <taxon>Fungi</taxon>
        <taxon>Dikarya</taxon>
        <taxon>Ascomycota</taxon>
        <taxon>Pezizomycotina</taxon>
        <taxon>Sordariomycetes</taxon>
        <taxon>Sordariomycetidae</taxon>
        <taxon>Sordariales</taxon>
        <taxon>Sordariales incertae sedis</taxon>
        <taxon>Remersonia</taxon>
    </lineage>
</organism>
<feature type="region of interest" description="Disordered" evidence="2">
    <location>
        <begin position="694"/>
        <end position="724"/>
    </location>
</feature>
<comment type="caution">
    <text evidence="3">The sequence shown here is derived from an EMBL/GenBank/DDBJ whole genome shotgun (WGS) entry which is preliminary data.</text>
</comment>
<feature type="coiled-coil region" evidence="1">
    <location>
        <begin position="131"/>
        <end position="162"/>
    </location>
</feature>
<reference evidence="3 4" key="1">
    <citation type="journal article" date="2024" name="Commun. Biol.">
        <title>Comparative genomic analysis of thermophilic fungi reveals convergent evolutionary adaptations and gene losses.</title>
        <authorList>
            <person name="Steindorff A.S."/>
            <person name="Aguilar-Pontes M.V."/>
            <person name="Robinson A.J."/>
            <person name="Andreopoulos B."/>
            <person name="LaButti K."/>
            <person name="Kuo A."/>
            <person name="Mondo S."/>
            <person name="Riley R."/>
            <person name="Otillar R."/>
            <person name="Haridas S."/>
            <person name="Lipzen A."/>
            <person name="Grimwood J."/>
            <person name="Schmutz J."/>
            <person name="Clum A."/>
            <person name="Reid I.D."/>
            <person name="Moisan M.C."/>
            <person name="Butler G."/>
            <person name="Nguyen T.T.M."/>
            <person name="Dewar K."/>
            <person name="Conant G."/>
            <person name="Drula E."/>
            <person name="Henrissat B."/>
            <person name="Hansel C."/>
            <person name="Singer S."/>
            <person name="Hutchinson M.I."/>
            <person name="de Vries R.P."/>
            <person name="Natvig D.O."/>
            <person name="Powell A.J."/>
            <person name="Tsang A."/>
            <person name="Grigoriev I.V."/>
        </authorList>
    </citation>
    <scope>NUCLEOTIDE SEQUENCE [LARGE SCALE GENOMIC DNA]</scope>
    <source>
        <strain evidence="3 4">ATCC 22073</strain>
    </source>
</reference>
<feature type="region of interest" description="Disordered" evidence="2">
    <location>
        <begin position="478"/>
        <end position="511"/>
    </location>
</feature>
<evidence type="ECO:0008006" key="5">
    <source>
        <dbReference type="Google" id="ProtNLM"/>
    </source>
</evidence>
<keyword evidence="4" id="KW-1185">Reference proteome</keyword>
<dbReference type="EMBL" id="JAZGUE010000002">
    <property type="protein sequence ID" value="KAL2270464.1"/>
    <property type="molecule type" value="Genomic_DNA"/>
</dbReference>
<evidence type="ECO:0000256" key="2">
    <source>
        <dbReference type="SAM" id="MobiDB-lite"/>
    </source>
</evidence>